<gene>
    <name evidence="2" type="primary">M514_23336</name>
    <name evidence="2" type="ORF">TNCV_1094911</name>
</gene>
<dbReference type="InterPro" id="IPR012337">
    <property type="entry name" value="RNaseH-like_sf"/>
</dbReference>
<dbReference type="EMBL" id="BMAU01021174">
    <property type="protein sequence ID" value="GFX93551.1"/>
    <property type="molecule type" value="Genomic_DNA"/>
</dbReference>
<reference evidence="2" key="1">
    <citation type="submission" date="2020-08" db="EMBL/GenBank/DDBJ databases">
        <title>Multicomponent nature underlies the extraordinary mechanical properties of spider dragline silk.</title>
        <authorList>
            <person name="Kono N."/>
            <person name="Nakamura H."/>
            <person name="Mori M."/>
            <person name="Yoshida Y."/>
            <person name="Ohtoshi R."/>
            <person name="Malay A.D."/>
            <person name="Moran D.A.P."/>
            <person name="Tomita M."/>
            <person name="Numata K."/>
            <person name="Arakawa K."/>
        </authorList>
    </citation>
    <scope>NUCLEOTIDE SEQUENCE</scope>
</reference>
<evidence type="ECO:0000313" key="3">
    <source>
        <dbReference type="Proteomes" id="UP000887159"/>
    </source>
</evidence>
<sequence>MNNTFIVANLDSRYPAEVDDIIINPPTRGMHLRSLAGDIEIKPTLLRSLLLQRLPLHVQAILQGQSTLEPDQMADMAYRIMEVPFLTAMPSVNSIDPIVASASPRVSVTLESLAERVKDVAKQVKLLQARFNARALSNSSRRRPSQLHRYDFDTSILTSLDHYPLQSYRYCLTATDRFCRWVEAWPLESITAEDVAQTLFAGWISRFGSPEKITSDLGRQFESQLLKQLGMFTAFKSSCTTSYHPCSNGIIERVHRQLKASLMCHTDSSWFEAIPVVLLGILSVFKEDFQSSSVELVYGEPLRLPGKFISPLPA</sequence>
<proteinExistence type="predicted"/>
<dbReference type="PANTHER" id="PTHR38681">
    <property type="entry name" value="RETROVIRUS-RELATED POL POLYPROTEIN FROM TRANSPOSON 412-LIKE PROTEIN-RELATED"/>
    <property type="match status" value="1"/>
</dbReference>
<dbReference type="Pfam" id="PF00665">
    <property type="entry name" value="rve"/>
    <property type="match status" value="1"/>
</dbReference>
<dbReference type="GO" id="GO:0003676">
    <property type="term" value="F:nucleic acid binding"/>
    <property type="evidence" value="ECO:0007669"/>
    <property type="project" value="InterPro"/>
</dbReference>
<feature type="domain" description="Integrase catalytic" evidence="1">
    <location>
        <begin position="140"/>
        <end position="314"/>
    </location>
</feature>
<accession>A0A8X6RE52</accession>
<dbReference type="PANTHER" id="PTHR38681:SF1">
    <property type="entry name" value="RETROVIRUS-RELATED POL POLYPROTEIN FROM TRANSPOSON 412-LIKE PROTEIN"/>
    <property type="match status" value="1"/>
</dbReference>
<keyword evidence="3" id="KW-1185">Reference proteome</keyword>
<dbReference type="PROSITE" id="PS50994">
    <property type="entry name" value="INTEGRASE"/>
    <property type="match status" value="1"/>
</dbReference>
<name>A0A8X6RE52_TRICX</name>
<dbReference type="InterPro" id="IPR036397">
    <property type="entry name" value="RNaseH_sf"/>
</dbReference>
<comment type="caution">
    <text evidence="2">The sequence shown here is derived from an EMBL/GenBank/DDBJ whole genome shotgun (WGS) entry which is preliminary data.</text>
</comment>
<dbReference type="Proteomes" id="UP000887159">
    <property type="component" value="Unassembled WGS sequence"/>
</dbReference>
<evidence type="ECO:0000313" key="2">
    <source>
        <dbReference type="EMBL" id="GFX93551.1"/>
    </source>
</evidence>
<dbReference type="SUPFAM" id="SSF53098">
    <property type="entry name" value="Ribonuclease H-like"/>
    <property type="match status" value="1"/>
</dbReference>
<dbReference type="Gene3D" id="3.30.420.10">
    <property type="entry name" value="Ribonuclease H-like superfamily/Ribonuclease H"/>
    <property type="match status" value="1"/>
</dbReference>
<dbReference type="AlphaFoldDB" id="A0A8X6RE52"/>
<dbReference type="GO" id="GO:0015074">
    <property type="term" value="P:DNA integration"/>
    <property type="evidence" value="ECO:0007669"/>
    <property type="project" value="InterPro"/>
</dbReference>
<organism evidence="2 3">
    <name type="scientific">Trichonephila clavipes</name>
    <name type="common">Golden silk orbweaver</name>
    <name type="synonym">Nephila clavipes</name>
    <dbReference type="NCBI Taxonomy" id="2585209"/>
    <lineage>
        <taxon>Eukaryota</taxon>
        <taxon>Metazoa</taxon>
        <taxon>Ecdysozoa</taxon>
        <taxon>Arthropoda</taxon>
        <taxon>Chelicerata</taxon>
        <taxon>Arachnida</taxon>
        <taxon>Araneae</taxon>
        <taxon>Araneomorphae</taxon>
        <taxon>Entelegynae</taxon>
        <taxon>Araneoidea</taxon>
        <taxon>Nephilidae</taxon>
        <taxon>Trichonephila</taxon>
    </lineage>
</organism>
<protein>
    <recommendedName>
        <fullName evidence="1">Integrase catalytic domain-containing protein</fullName>
    </recommendedName>
</protein>
<dbReference type="InterPro" id="IPR001584">
    <property type="entry name" value="Integrase_cat-core"/>
</dbReference>
<evidence type="ECO:0000259" key="1">
    <source>
        <dbReference type="PROSITE" id="PS50994"/>
    </source>
</evidence>